<sequence length="43" mass="4807">MKVPVVLVDPVHVVCVVRDVSEEFTQRGPGRFDGEGEKIDPDR</sequence>
<gene>
    <name evidence="1" type="ORF">BJ971_004176</name>
</gene>
<accession>A0A7W7HZL6</accession>
<dbReference type="Proteomes" id="UP000578112">
    <property type="component" value="Unassembled WGS sequence"/>
</dbReference>
<comment type="caution">
    <text evidence="1">The sequence shown here is derived from an EMBL/GenBank/DDBJ whole genome shotgun (WGS) entry which is preliminary data.</text>
</comment>
<evidence type="ECO:0000313" key="2">
    <source>
        <dbReference type="Proteomes" id="UP000578112"/>
    </source>
</evidence>
<name>A0A7W7HZL6_9ACTN</name>
<proteinExistence type="predicted"/>
<reference evidence="1 2" key="1">
    <citation type="submission" date="2020-08" db="EMBL/GenBank/DDBJ databases">
        <title>Sequencing the genomes of 1000 actinobacteria strains.</title>
        <authorList>
            <person name="Klenk H.-P."/>
        </authorList>
    </citation>
    <scope>NUCLEOTIDE SEQUENCE [LARGE SCALE GENOMIC DNA]</scope>
    <source>
        <strain evidence="1 2">DSM 43149</strain>
    </source>
</reference>
<dbReference type="EMBL" id="JACHNH010000001">
    <property type="protein sequence ID" value="MBB4763620.1"/>
    <property type="molecule type" value="Genomic_DNA"/>
</dbReference>
<keyword evidence="2" id="KW-1185">Reference proteome</keyword>
<dbReference type="AlphaFoldDB" id="A0A7W7HZL6"/>
<dbReference type="RefSeq" id="WP_260415121.1">
    <property type="nucleotide sequence ID" value="NZ_BOMK01000020.1"/>
</dbReference>
<protein>
    <submittedName>
        <fullName evidence="1">Uncharacterized protein</fullName>
    </submittedName>
</protein>
<evidence type="ECO:0000313" key="1">
    <source>
        <dbReference type="EMBL" id="MBB4763620.1"/>
    </source>
</evidence>
<organism evidence="1 2">
    <name type="scientific">Actinoplanes digitatis</name>
    <dbReference type="NCBI Taxonomy" id="1868"/>
    <lineage>
        <taxon>Bacteria</taxon>
        <taxon>Bacillati</taxon>
        <taxon>Actinomycetota</taxon>
        <taxon>Actinomycetes</taxon>
        <taxon>Micromonosporales</taxon>
        <taxon>Micromonosporaceae</taxon>
        <taxon>Actinoplanes</taxon>
    </lineage>
</organism>